<sequence>MSEDEEAWTFYKEGTDSIEIQKDGLLQKIHFRCKDRILLRTDMKEKFNYEVDRSSPSNKLRDLVAWSWDIMDEITYARRIHSNRFTLFFVKYR</sequence>
<proteinExistence type="predicted"/>
<evidence type="ECO:0000313" key="1">
    <source>
        <dbReference type="EMBL" id="KAK2167745.1"/>
    </source>
</evidence>
<gene>
    <name evidence="1" type="ORF">NP493_1263g00002</name>
</gene>
<accession>A0AAD9KBR6</accession>
<evidence type="ECO:0000313" key="2">
    <source>
        <dbReference type="Proteomes" id="UP001209878"/>
    </source>
</evidence>
<organism evidence="1 2">
    <name type="scientific">Ridgeia piscesae</name>
    <name type="common">Tubeworm</name>
    <dbReference type="NCBI Taxonomy" id="27915"/>
    <lineage>
        <taxon>Eukaryota</taxon>
        <taxon>Metazoa</taxon>
        <taxon>Spiralia</taxon>
        <taxon>Lophotrochozoa</taxon>
        <taxon>Annelida</taxon>
        <taxon>Polychaeta</taxon>
        <taxon>Sedentaria</taxon>
        <taxon>Canalipalpata</taxon>
        <taxon>Sabellida</taxon>
        <taxon>Siboglinidae</taxon>
        <taxon>Ridgeia</taxon>
    </lineage>
</organism>
<keyword evidence="2" id="KW-1185">Reference proteome</keyword>
<reference evidence="1" key="1">
    <citation type="journal article" date="2023" name="Mol. Biol. Evol.">
        <title>Third-Generation Sequencing Reveals the Adaptive Role of the Epigenome in Three Deep-Sea Polychaetes.</title>
        <authorList>
            <person name="Perez M."/>
            <person name="Aroh O."/>
            <person name="Sun Y."/>
            <person name="Lan Y."/>
            <person name="Juniper S.K."/>
            <person name="Young C.R."/>
            <person name="Angers B."/>
            <person name="Qian P.Y."/>
        </authorList>
    </citation>
    <scope>NUCLEOTIDE SEQUENCE</scope>
    <source>
        <strain evidence="1">R07B-5</strain>
    </source>
</reference>
<name>A0AAD9KBR6_RIDPI</name>
<dbReference type="Proteomes" id="UP001209878">
    <property type="component" value="Unassembled WGS sequence"/>
</dbReference>
<dbReference type="AlphaFoldDB" id="A0AAD9KBR6"/>
<dbReference type="EMBL" id="JAODUO010001261">
    <property type="protein sequence ID" value="KAK2167745.1"/>
    <property type="molecule type" value="Genomic_DNA"/>
</dbReference>
<protein>
    <submittedName>
        <fullName evidence="1">Uncharacterized protein</fullName>
    </submittedName>
</protein>
<comment type="caution">
    <text evidence="1">The sequence shown here is derived from an EMBL/GenBank/DDBJ whole genome shotgun (WGS) entry which is preliminary data.</text>
</comment>